<dbReference type="InterPro" id="IPR050836">
    <property type="entry name" value="SDS22/Internalin_LRR"/>
</dbReference>
<organism evidence="3">
    <name type="scientific">Hexamita inflata</name>
    <dbReference type="NCBI Taxonomy" id="28002"/>
    <lineage>
        <taxon>Eukaryota</taxon>
        <taxon>Metamonada</taxon>
        <taxon>Diplomonadida</taxon>
        <taxon>Hexamitidae</taxon>
        <taxon>Hexamitinae</taxon>
        <taxon>Hexamita</taxon>
    </lineage>
</organism>
<keyword evidence="5" id="KW-1185">Reference proteome</keyword>
<dbReference type="InterPro" id="IPR032675">
    <property type="entry name" value="LRR_dom_sf"/>
</dbReference>
<evidence type="ECO:0000256" key="2">
    <source>
        <dbReference type="ARBA" id="ARBA00022737"/>
    </source>
</evidence>
<dbReference type="InterPro" id="IPR025875">
    <property type="entry name" value="Leu-rich_rpt_4"/>
</dbReference>
<reference evidence="4 5" key="2">
    <citation type="submission" date="2024-07" db="EMBL/GenBank/DDBJ databases">
        <authorList>
            <person name="Akdeniz Z."/>
        </authorList>
    </citation>
    <scope>NUCLEOTIDE SEQUENCE [LARGE SCALE GENOMIC DNA]</scope>
</reference>
<dbReference type="EMBL" id="CAXDID020000650">
    <property type="protein sequence ID" value="CAL6108368.1"/>
    <property type="molecule type" value="Genomic_DNA"/>
</dbReference>
<keyword evidence="1" id="KW-0433">Leucine-rich repeat</keyword>
<accession>A0AA86R281</accession>
<protein>
    <submittedName>
        <fullName evidence="3">Tandem-95 repeat protein</fullName>
    </submittedName>
    <submittedName>
        <fullName evidence="4">Tandem-95_repeat protein</fullName>
    </submittedName>
</protein>
<dbReference type="PANTHER" id="PTHR46652">
    <property type="entry name" value="LEUCINE-RICH REPEAT AND IQ DOMAIN-CONTAINING PROTEIN 1-RELATED"/>
    <property type="match status" value="1"/>
</dbReference>
<dbReference type="Pfam" id="PF12799">
    <property type="entry name" value="LRR_4"/>
    <property type="match status" value="1"/>
</dbReference>
<reference evidence="3" key="1">
    <citation type="submission" date="2023-06" db="EMBL/GenBank/DDBJ databases">
        <authorList>
            <person name="Kurt Z."/>
        </authorList>
    </citation>
    <scope>NUCLEOTIDE SEQUENCE</scope>
</reference>
<dbReference type="EMBL" id="CATOUU010001051">
    <property type="protein sequence ID" value="CAI9968955.1"/>
    <property type="molecule type" value="Genomic_DNA"/>
</dbReference>
<evidence type="ECO:0000313" key="4">
    <source>
        <dbReference type="EMBL" id="CAL6108368.1"/>
    </source>
</evidence>
<name>A0AA86R281_9EUKA</name>
<proteinExistence type="predicted"/>
<evidence type="ECO:0000256" key="1">
    <source>
        <dbReference type="ARBA" id="ARBA00022614"/>
    </source>
</evidence>
<sequence>MNVKQLHQFPSNSSILPTEHIQLKENENIECSLFVYKALDLINKDELEESIMKIIVSINGSNLHYIMIDSIDNLTEINQTMCIAKTDSKVNFEVEIGGFELINNLIIQQYSQYFHCNMQNSEQVLSDANFRKLSQVLLLALNNSNPDTLQKIQYLHNIFNLNLAYNNLQDMQIFKHHPGLRSINASNNEIISLQDICNTKSYLDNSLHFGLRKCEFSALTKLVLYCNKLTDVSCIANIKQLKTVDLSCNQIINIDALTQLMDLEYLFVSENRIVYICSDFLQLKKLKQFYVDNNYLVSSNISQLQQMRNALTQDNNDEDFTYINQKEPSQQLILQNKRIIAITQQNQLKQQQFINDEYSNNIKHNKAKITQWLQLETQKKNEILSKFLQILQQYNYI</sequence>
<evidence type="ECO:0000313" key="3">
    <source>
        <dbReference type="EMBL" id="CAI9968955.1"/>
    </source>
</evidence>
<evidence type="ECO:0000313" key="5">
    <source>
        <dbReference type="Proteomes" id="UP001642409"/>
    </source>
</evidence>
<gene>
    <name evidence="3" type="ORF">HINF_LOCUS56600</name>
    <name evidence="4" type="ORF">HINF_LOCUS74933</name>
</gene>
<dbReference type="PANTHER" id="PTHR46652:SF3">
    <property type="entry name" value="LEUCINE-RICH REPEAT-CONTAINING PROTEIN 9"/>
    <property type="match status" value="1"/>
</dbReference>
<dbReference type="AlphaFoldDB" id="A0AA86R281"/>
<dbReference type="Proteomes" id="UP001642409">
    <property type="component" value="Unassembled WGS sequence"/>
</dbReference>
<keyword evidence="2" id="KW-0677">Repeat</keyword>
<dbReference type="SUPFAM" id="SSF52058">
    <property type="entry name" value="L domain-like"/>
    <property type="match status" value="1"/>
</dbReference>
<dbReference type="Gene3D" id="3.80.10.10">
    <property type="entry name" value="Ribonuclease Inhibitor"/>
    <property type="match status" value="2"/>
</dbReference>
<dbReference type="InterPro" id="IPR001611">
    <property type="entry name" value="Leu-rich_rpt"/>
</dbReference>
<dbReference type="PROSITE" id="PS51450">
    <property type="entry name" value="LRR"/>
    <property type="match status" value="1"/>
</dbReference>
<comment type="caution">
    <text evidence="3">The sequence shown here is derived from an EMBL/GenBank/DDBJ whole genome shotgun (WGS) entry which is preliminary data.</text>
</comment>